<evidence type="ECO:0008006" key="4">
    <source>
        <dbReference type="Google" id="ProtNLM"/>
    </source>
</evidence>
<proteinExistence type="predicted"/>
<feature type="transmembrane region" description="Helical" evidence="1">
    <location>
        <begin position="205"/>
        <end position="230"/>
    </location>
</feature>
<gene>
    <name evidence="2" type="ORF">ASN18_2613</name>
</gene>
<feature type="transmembrane region" description="Helical" evidence="1">
    <location>
        <begin position="66"/>
        <end position="88"/>
    </location>
</feature>
<protein>
    <recommendedName>
        <fullName evidence="4">Zinc ribbon domain-containing protein</fullName>
    </recommendedName>
</protein>
<keyword evidence="1" id="KW-0812">Transmembrane</keyword>
<organism evidence="2 3">
    <name type="scientific">Candidatus Magnetominusculus xianensis</name>
    <dbReference type="NCBI Taxonomy" id="1748249"/>
    <lineage>
        <taxon>Bacteria</taxon>
        <taxon>Pseudomonadati</taxon>
        <taxon>Nitrospirota</taxon>
        <taxon>Nitrospiria</taxon>
        <taxon>Nitrospirales</taxon>
        <taxon>Nitrospiraceae</taxon>
        <taxon>Candidatus Magnetominusculus</taxon>
    </lineage>
</organism>
<keyword evidence="1" id="KW-1133">Transmembrane helix</keyword>
<keyword evidence="3" id="KW-1185">Reference proteome</keyword>
<feature type="transmembrane region" description="Helical" evidence="1">
    <location>
        <begin position="108"/>
        <end position="137"/>
    </location>
</feature>
<keyword evidence="1" id="KW-0472">Membrane</keyword>
<comment type="caution">
    <text evidence="2">The sequence shown here is derived from an EMBL/GenBank/DDBJ whole genome shotgun (WGS) entry which is preliminary data.</text>
</comment>
<evidence type="ECO:0000313" key="2">
    <source>
        <dbReference type="EMBL" id="KWT81189.1"/>
    </source>
</evidence>
<name>A0ABR5SCK7_9BACT</name>
<dbReference type="Proteomes" id="UP000060487">
    <property type="component" value="Unassembled WGS sequence"/>
</dbReference>
<dbReference type="EMBL" id="LNQR01000100">
    <property type="protein sequence ID" value="KWT81189.1"/>
    <property type="molecule type" value="Genomic_DNA"/>
</dbReference>
<evidence type="ECO:0000256" key="1">
    <source>
        <dbReference type="SAM" id="Phobius"/>
    </source>
</evidence>
<dbReference type="RefSeq" id="WP_085053235.1">
    <property type="nucleotide sequence ID" value="NZ_LNQR01000100.1"/>
</dbReference>
<reference evidence="2 3" key="1">
    <citation type="submission" date="2015-11" db="EMBL/GenBank/DDBJ databases">
        <authorList>
            <person name="Lin W."/>
        </authorList>
    </citation>
    <scope>NUCLEOTIDE SEQUENCE [LARGE SCALE GENOMIC DNA]</scope>
    <source>
        <strain evidence="2 3">HCH-1</strain>
    </source>
</reference>
<evidence type="ECO:0000313" key="3">
    <source>
        <dbReference type="Proteomes" id="UP000060487"/>
    </source>
</evidence>
<sequence length="242" mass="27364">MKCPKCGFESRGVQDECRRCGLIFSKYRRRVLPSDSASVTTGSGGWYSLFFHIDTSINPLYFYGRVLVFAGIVVWGISIITTPMVRFYERGWFIHNVNLAFHEAGHTIFRVFGQFIGVLGGSLGQVLIPLICLFALLIKTRDPFGASICLCWVGENLMDVAVYVNDARALVLPLIGGIFGYEDPDFHDWHVILKDMHMLHYDHRIAVTLYAGGIMLMVISFIWGGLMLYLQYKSVKRGADDF</sequence>
<accession>A0ABR5SCK7</accession>